<comment type="caution">
    <text evidence="2">The sequence shown here is derived from an EMBL/GenBank/DDBJ whole genome shotgun (WGS) entry which is preliminary data.</text>
</comment>
<keyword evidence="1" id="KW-0812">Transmembrane</keyword>
<dbReference type="PROSITE" id="PS51257">
    <property type="entry name" value="PROKAR_LIPOPROTEIN"/>
    <property type="match status" value="1"/>
</dbReference>
<feature type="transmembrane region" description="Helical" evidence="1">
    <location>
        <begin position="12"/>
        <end position="34"/>
    </location>
</feature>
<accession>A0A4U0H7N9</accession>
<gene>
    <name evidence="2" type="ORF">FAZ19_00960</name>
</gene>
<keyword evidence="3" id="KW-1185">Reference proteome</keyword>
<reference evidence="2 3" key="1">
    <citation type="submission" date="2019-04" db="EMBL/GenBank/DDBJ databases">
        <title>Sphingobacterium olei sp. nov., isolated from oil-contaminated soil.</title>
        <authorList>
            <person name="Liu B."/>
        </authorList>
    </citation>
    <scope>NUCLEOTIDE SEQUENCE [LARGE SCALE GENOMIC DNA]</scope>
    <source>
        <strain evidence="2 3">Y3L14</strain>
    </source>
</reference>
<feature type="transmembrane region" description="Helical" evidence="1">
    <location>
        <begin position="353"/>
        <end position="374"/>
    </location>
</feature>
<dbReference type="AlphaFoldDB" id="A0A4U0H7N9"/>
<evidence type="ECO:0000313" key="3">
    <source>
        <dbReference type="Proteomes" id="UP000309872"/>
    </source>
</evidence>
<dbReference type="Pfam" id="PF03929">
    <property type="entry name" value="PepSY_TM"/>
    <property type="match status" value="1"/>
</dbReference>
<dbReference type="PANTHER" id="PTHR34219:SF3">
    <property type="entry name" value="BLL7967 PROTEIN"/>
    <property type="match status" value="1"/>
</dbReference>
<keyword evidence="1" id="KW-0472">Membrane</keyword>
<keyword evidence="1" id="KW-1133">Transmembrane helix</keyword>
<organism evidence="2 3">
    <name type="scientific">Sphingobacterium alkalisoli</name>
    <dbReference type="NCBI Taxonomy" id="1874115"/>
    <lineage>
        <taxon>Bacteria</taxon>
        <taxon>Pseudomonadati</taxon>
        <taxon>Bacteroidota</taxon>
        <taxon>Sphingobacteriia</taxon>
        <taxon>Sphingobacteriales</taxon>
        <taxon>Sphingobacteriaceae</taxon>
        <taxon>Sphingobacterium</taxon>
    </lineage>
</organism>
<protein>
    <submittedName>
        <fullName evidence="2">PepSY domain-containing protein</fullName>
    </submittedName>
</protein>
<proteinExistence type="predicted"/>
<dbReference type="Proteomes" id="UP000309872">
    <property type="component" value="Unassembled WGS sequence"/>
</dbReference>
<feature type="transmembrane region" description="Helical" evidence="1">
    <location>
        <begin position="206"/>
        <end position="230"/>
    </location>
</feature>
<dbReference type="OrthoDB" id="111691at2"/>
<dbReference type="RefSeq" id="WP_136818732.1">
    <property type="nucleotide sequence ID" value="NZ_BMJX01000001.1"/>
</dbReference>
<evidence type="ECO:0000256" key="1">
    <source>
        <dbReference type="SAM" id="Phobius"/>
    </source>
</evidence>
<sequence length="396" mass="46669">MLKKILYQTHLWMGLFSGSIVFILGVTGCILAFVDEIKPVVYADHYFVDPTGISEPRKSFSSLLHAAERYWGPEKPISVVEIENNPQRSWHFRAYRQDSIDGIWYWNEKKYYESFFIDPYTGTKIYSENAEFEFFRIILYIHWSLLLKTEIGQPIVGTATLFFVILLVTGLYLWWPKNKKSRRVRFWFRWKKDTGRKRKNYDLHNILGFYSFFIALILGLTGLIWAFSWFDQSVQGLLNKIGNTAPKQERGLPVHETIRDVGLDVYEQVLQEVQQKYPKAQGYYFYFPQKENAPLNVYISFGKRYSSIVRQYHATDGKLLNVLDFSDKDNGQKMRALNYDIHLGSILGIPGKILVFLASLVSASLPITGFYIWYNRRRKKKKEIRKNNRKLHRRSL</sequence>
<name>A0A4U0H7N9_9SPHI</name>
<dbReference type="InterPro" id="IPR005625">
    <property type="entry name" value="PepSY-ass_TM"/>
</dbReference>
<feature type="transmembrane region" description="Helical" evidence="1">
    <location>
        <begin position="155"/>
        <end position="175"/>
    </location>
</feature>
<dbReference type="PANTHER" id="PTHR34219">
    <property type="entry name" value="IRON-REGULATED INNER MEMBRANE PROTEIN-RELATED"/>
    <property type="match status" value="1"/>
</dbReference>
<dbReference type="EMBL" id="SUKA01000001">
    <property type="protein sequence ID" value="TJY67865.1"/>
    <property type="molecule type" value="Genomic_DNA"/>
</dbReference>
<evidence type="ECO:0000313" key="2">
    <source>
        <dbReference type="EMBL" id="TJY67865.1"/>
    </source>
</evidence>